<dbReference type="AlphaFoldDB" id="A0A6J4VQW4"/>
<comment type="subunit">
    <text evidence="2">Monomer.</text>
</comment>
<dbReference type="SUPFAM" id="SSF52833">
    <property type="entry name" value="Thioredoxin-like"/>
    <property type="match status" value="1"/>
</dbReference>
<dbReference type="InterPro" id="IPR024706">
    <property type="entry name" value="Peroxiredoxin_AhpC-typ"/>
</dbReference>
<evidence type="ECO:0000256" key="9">
    <source>
        <dbReference type="ARBA" id="ARBA00032824"/>
    </source>
</evidence>
<dbReference type="PANTHER" id="PTHR42801">
    <property type="entry name" value="THIOREDOXIN-DEPENDENT PEROXIDE REDUCTASE"/>
    <property type="match status" value="1"/>
</dbReference>
<dbReference type="PANTHER" id="PTHR42801:SF4">
    <property type="entry name" value="AHPC_TSA FAMILY PROTEIN"/>
    <property type="match status" value="1"/>
</dbReference>
<comment type="function">
    <text evidence="1">Thiol-specific peroxidase that catalyzes the reduction of hydrogen peroxide and organic hydroperoxides to water and alcohols, respectively. Plays a role in cell protection against oxidative stress by detoxifying peroxides and as sensor of hydrogen peroxide-mediated signaling events.</text>
</comment>
<dbReference type="Pfam" id="PF00578">
    <property type="entry name" value="AhpC-TSA"/>
    <property type="match status" value="1"/>
</dbReference>
<evidence type="ECO:0000259" key="14">
    <source>
        <dbReference type="PROSITE" id="PS51352"/>
    </source>
</evidence>
<feature type="active site" description="Cysteine sulfenic acid (-SOH) intermediate; for peroxidase activity" evidence="12">
    <location>
        <position position="46"/>
    </location>
</feature>
<evidence type="ECO:0000256" key="13">
    <source>
        <dbReference type="SAM" id="MobiDB-lite"/>
    </source>
</evidence>
<dbReference type="CDD" id="cd03017">
    <property type="entry name" value="PRX_BCP"/>
    <property type="match status" value="1"/>
</dbReference>
<dbReference type="EC" id="1.11.1.24" evidence="3"/>
<evidence type="ECO:0000256" key="12">
    <source>
        <dbReference type="PIRSR" id="PIRSR000239-1"/>
    </source>
</evidence>
<dbReference type="PROSITE" id="PS51352">
    <property type="entry name" value="THIOREDOXIN_2"/>
    <property type="match status" value="1"/>
</dbReference>
<dbReference type="GO" id="GO:0045454">
    <property type="term" value="P:cell redox homeostasis"/>
    <property type="evidence" value="ECO:0007669"/>
    <property type="project" value="TreeGrafter"/>
</dbReference>
<keyword evidence="7" id="KW-1015">Disulfide bond</keyword>
<dbReference type="InterPro" id="IPR000866">
    <property type="entry name" value="AhpC/TSA"/>
</dbReference>
<reference evidence="15" key="1">
    <citation type="submission" date="2020-02" db="EMBL/GenBank/DDBJ databases">
        <authorList>
            <person name="Meier V. D."/>
        </authorList>
    </citation>
    <scope>NUCLEOTIDE SEQUENCE</scope>
    <source>
        <strain evidence="15">AVDCRST_MAG86</strain>
    </source>
</reference>
<dbReference type="PIRSF" id="PIRSF000239">
    <property type="entry name" value="AHPC"/>
    <property type="match status" value="1"/>
</dbReference>
<dbReference type="InterPro" id="IPR050924">
    <property type="entry name" value="Peroxiredoxin_BCP/PrxQ"/>
</dbReference>
<keyword evidence="8" id="KW-0676">Redox-active center</keyword>
<dbReference type="InterPro" id="IPR013766">
    <property type="entry name" value="Thioredoxin_domain"/>
</dbReference>
<protein>
    <recommendedName>
        <fullName evidence="3">thioredoxin-dependent peroxiredoxin</fullName>
        <ecNumber evidence="3">1.11.1.24</ecNumber>
    </recommendedName>
    <alternativeName>
        <fullName evidence="9">Thioredoxin peroxidase</fullName>
    </alternativeName>
</protein>
<evidence type="ECO:0000256" key="8">
    <source>
        <dbReference type="ARBA" id="ARBA00023284"/>
    </source>
</evidence>
<comment type="similarity">
    <text evidence="10">Belongs to the peroxiredoxin family. BCP/PrxQ subfamily.</text>
</comment>
<feature type="domain" description="Thioredoxin" evidence="14">
    <location>
        <begin position="5"/>
        <end position="156"/>
    </location>
</feature>
<dbReference type="EMBL" id="CADCWP010000317">
    <property type="protein sequence ID" value="CAA9586102.1"/>
    <property type="molecule type" value="Genomic_DNA"/>
</dbReference>
<evidence type="ECO:0000256" key="4">
    <source>
        <dbReference type="ARBA" id="ARBA00022559"/>
    </source>
</evidence>
<dbReference type="GO" id="GO:0005737">
    <property type="term" value="C:cytoplasm"/>
    <property type="evidence" value="ECO:0007669"/>
    <property type="project" value="TreeGrafter"/>
</dbReference>
<evidence type="ECO:0000313" key="15">
    <source>
        <dbReference type="EMBL" id="CAA9586102.1"/>
    </source>
</evidence>
<feature type="region of interest" description="Disordered" evidence="13">
    <location>
        <begin position="1"/>
        <end position="20"/>
    </location>
</feature>
<proteinExistence type="inferred from homology"/>
<keyword evidence="4 15" id="KW-0575">Peroxidase</keyword>
<keyword evidence="5" id="KW-0049">Antioxidant</keyword>
<dbReference type="InterPro" id="IPR036249">
    <property type="entry name" value="Thioredoxin-like_sf"/>
</dbReference>
<organism evidence="15">
    <name type="scientific">uncultured Truepera sp</name>
    <dbReference type="NCBI Taxonomy" id="543023"/>
    <lineage>
        <taxon>Bacteria</taxon>
        <taxon>Thermotogati</taxon>
        <taxon>Deinococcota</taxon>
        <taxon>Deinococci</taxon>
        <taxon>Trueperales</taxon>
        <taxon>Trueperaceae</taxon>
        <taxon>Truepera</taxon>
        <taxon>environmental samples</taxon>
    </lineage>
</organism>
<sequence>MSDQLSAGDAAPPFNLESNQGTKSLGDYHGKWTVLYFYPKDNTPGCTQEACDFRDAMPGMGAEVLGVSADDLGSHEGFANEFSLPFPLLSDPSGAVAKRYGSYGEKVSSSTGKRYEGVLRSTFIIDPEGKVAEAMYEVNHDKHAEKVGERLKELRGA</sequence>
<dbReference type="FunFam" id="3.40.30.10:FF:000007">
    <property type="entry name" value="Thioredoxin-dependent thiol peroxidase"/>
    <property type="match status" value="1"/>
</dbReference>
<dbReference type="GO" id="GO:0008379">
    <property type="term" value="F:thioredoxin peroxidase activity"/>
    <property type="evidence" value="ECO:0007669"/>
    <property type="project" value="TreeGrafter"/>
</dbReference>
<evidence type="ECO:0000256" key="11">
    <source>
        <dbReference type="ARBA" id="ARBA00049091"/>
    </source>
</evidence>
<keyword evidence="6 15" id="KW-0560">Oxidoreductase</keyword>
<evidence type="ECO:0000256" key="3">
    <source>
        <dbReference type="ARBA" id="ARBA00013017"/>
    </source>
</evidence>
<dbReference type="Gene3D" id="3.40.30.10">
    <property type="entry name" value="Glutaredoxin"/>
    <property type="match status" value="1"/>
</dbReference>
<evidence type="ECO:0000256" key="6">
    <source>
        <dbReference type="ARBA" id="ARBA00023002"/>
    </source>
</evidence>
<evidence type="ECO:0000256" key="1">
    <source>
        <dbReference type="ARBA" id="ARBA00003330"/>
    </source>
</evidence>
<accession>A0A6J4VQW4</accession>
<evidence type="ECO:0000256" key="5">
    <source>
        <dbReference type="ARBA" id="ARBA00022862"/>
    </source>
</evidence>
<evidence type="ECO:0000256" key="10">
    <source>
        <dbReference type="ARBA" id="ARBA00038489"/>
    </source>
</evidence>
<evidence type="ECO:0000256" key="2">
    <source>
        <dbReference type="ARBA" id="ARBA00011245"/>
    </source>
</evidence>
<evidence type="ECO:0000256" key="7">
    <source>
        <dbReference type="ARBA" id="ARBA00023157"/>
    </source>
</evidence>
<gene>
    <name evidence="15" type="ORF">AVDCRST_MAG86-3548</name>
</gene>
<comment type="catalytic activity">
    <reaction evidence="11">
        <text>a hydroperoxide + [thioredoxin]-dithiol = an alcohol + [thioredoxin]-disulfide + H2O</text>
        <dbReference type="Rhea" id="RHEA:62620"/>
        <dbReference type="Rhea" id="RHEA-COMP:10698"/>
        <dbReference type="Rhea" id="RHEA-COMP:10700"/>
        <dbReference type="ChEBI" id="CHEBI:15377"/>
        <dbReference type="ChEBI" id="CHEBI:29950"/>
        <dbReference type="ChEBI" id="CHEBI:30879"/>
        <dbReference type="ChEBI" id="CHEBI:35924"/>
        <dbReference type="ChEBI" id="CHEBI:50058"/>
        <dbReference type="EC" id="1.11.1.24"/>
    </reaction>
</comment>
<dbReference type="GO" id="GO:0034599">
    <property type="term" value="P:cellular response to oxidative stress"/>
    <property type="evidence" value="ECO:0007669"/>
    <property type="project" value="TreeGrafter"/>
</dbReference>
<name>A0A6J4VQW4_9DEIN</name>